<accession>A0A9P3CCP3</accession>
<keyword evidence="3" id="KW-1185">Reference proteome</keyword>
<gene>
    <name evidence="2" type="ORF">CKM354_000510700</name>
</gene>
<sequence>MNQSTPISGAFERSGSVVSGQHGSDMLFVQDVASDDERPKYADEDHDINHEDDSVVAEPAYRSLSPTPPSQEVIDVDEVEEQYYLKEFKQWLPRAEVEQRLRAKYVLVFRRQAKQAMPNTQLKQRLEEIVSCARDPSRSIRYIVGRDESTWRKKLRDARNALQAEHDGVVKFHDDTLRRAEYKQVLRECLIARTRARLRVAEKDLLLRTKIINEMAKWIEDE</sequence>
<evidence type="ECO:0000313" key="2">
    <source>
        <dbReference type="EMBL" id="GIZ41814.1"/>
    </source>
</evidence>
<dbReference type="OrthoDB" id="3648632at2759"/>
<comment type="caution">
    <text evidence="2">The sequence shown here is derived from an EMBL/GenBank/DDBJ whole genome shotgun (WGS) entry which is preliminary data.</text>
</comment>
<evidence type="ECO:0000256" key="1">
    <source>
        <dbReference type="SAM" id="MobiDB-lite"/>
    </source>
</evidence>
<dbReference type="Proteomes" id="UP000825890">
    <property type="component" value="Unassembled WGS sequence"/>
</dbReference>
<name>A0A9P3CCP3_9PEZI</name>
<dbReference type="EMBL" id="BOLY01000003">
    <property type="protein sequence ID" value="GIZ41814.1"/>
    <property type="molecule type" value="Genomic_DNA"/>
</dbReference>
<dbReference type="AlphaFoldDB" id="A0A9P3CCP3"/>
<evidence type="ECO:0000313" key="3">
    <source>
        <dbReference type="Proteomes" id="UP000825890"/>
    </source>
</evidence>
<dbReference type="GeneID" id="68290682"/>
<feature type="region of interest" description="Disordered" evidence="1">
    <location>
        <begin position="1"/>
        <end position="70"/>
    </location>
</feature>
<organism evidence="2 3">
    <name type="scientific">Cercospora kikuchii</name>
    <dbReference type="NCBI Taxonomy" id="84275"/>
    <lineage>
        <taxon>Eukaryota</taxon>
        <taxon>Fungi</taxon>
        <taxon>Dikarya</taxon>
        <taxon>Ascomycota</taxon>
        <taxon>Pezizomycotina</taxon>
        <taxon>Dothideomycetes</taxon>
        <taxon>Dothideomycetidae</taxon>
        <taxon>Mycosphaerellales</taxon>
        <taxon>Mycosphaerellaceae</taxon>
        <taxon>Cercospora</taxon>
    </lineage>
</organism>
<dbReference type="RefSeq" id="XP_044656301.1">
    <property type="nucleotide sequence ID" value="XM_044800366.1"/>
</dbReference>
<proteinExistence type="predicted"/>
<feature type="compositionally biased region" description="Basic and acidic residues" evidence="1">
    <location>
        <begin position="35"/>
        <end position="53"/>
    </location>
</feature>
<reference evidence="2 3" key="1">
    <citation type="submission" date="2021-01" db="EMBL/GenBank/DDBJ databases">
        <title>Cercospora kikuchii MAFF 305040 whole genome shotgun sequence.</title>
        <authorList>
            <person name="Kashiwa T."/>
            <person name="Suzuki T."/>
        </authorList>
    </citation>
    <scope>NUCLEOTIDE SEQUENCE [LARGE SCALE GENOMIC DNA]</scope>
    <source>
        <strain evidence="2 3">MAFF 305040</strain>
    </source>
</reference>
<protein>
    <submittedName>
        <fullName evidence="2">Uncharacterized protein</fullName>
    </submittedName>
</protein>